<feature type="active site" description="Nucleophile" evidence="5">
    <location>
        <position position="38"/>
    </location>
</feature>
<protein>
    <recommendedName>
        <fullName evidence="5">tRNA pseudouridine synthase B</fullName>
        <ecNumber evidence="5">5.4.99.25</ecNumber>
    </recommendedName>
    <alternativeName>
        <fullName evidence="5">tRNA pseudouridine(55) synthase</fullName>
        <shortName evidence="5">Psi55 synthase</shortName>
    </alternativeName>
    <alternativeName>
        <fullName evidence="5">tRNA pseudouridylate synthase</fullName>
    </alternativeName>
    <alternativeName>
        <fullName evidence="5">tRNA-uridine isomerase</fullName>
    </alternativeName>
</protein>
<dbReference type="Gene3D" id="3.30.2350.10">
    <property type="entry name" value="Pseudouridine synthase"/>
    <property type="match status" value="1"/>
</dbReference>
<dbReference type="InterPro" id="IPR014780">
    <property type="entry name" value="tRNA_psdUridine_synth_TruB"/>
</dbReference>
<dbReference type="SUPFAM" id="SSF55120">
    <property type="entry name" value="Pseudouridine synthase"/>
    <property type="match status" value="1"/>
</dbReference>
<feature type="domain" description="tRNA pseudouridine synthase II TruB subfamily 1 C-terminal" evidence="7">
    <location>
        <begin position="236"/>
        <end position="287"/>
    </location>
</feature>
<dbReference type="OrthoDB" id="9802309at2"/>
<keyword evidence="4 5" id="KW-0413">Isomerase</keyword>
<dbReference type="GO" id="GO:0160148">
    <property type="term" value="F:tRNA pseudouridine(55) synthase activity"/>
    <property type="evidence" value="ECO:0007669"/>
    <property type="project" value="UniProtKB-EC"/>
</dbReference>
<dbReference type="CDD" id="cd21152">
    <property type="entry name" value="PUA_TruB_bacterial"/>
    <property type="match status" value="1"/>
</dbReference>
<name>A0A480AFR6_9CYAN</name>
<reference evidence="9" key="1">
    <citation type="submission" date="2019-02" db="EMBL/GenBank/DDBJ databases">
        <title>Draft genome sequence of Dolichospermum planctonicum NIES-80.</title>
        <authorList>
            <person name="Yamaguchi H."/>
            <person name="Suzuki S."/>
            <person name="Kawachi M."/>
        </authorList>
    </citation>
    <scope>NUCLEOTIDE SEQUENCE [LARGE SCALE GENOMIC DNA]</scope>
    <source>
        <strain evidence="9">NIES-80</strain>
    </source>
</reference>
<evidence type="ECO:0000256" key="1">
    <source>
        <dbReference type="ARBA" id="ARBA00000385"/>
    </source>
</evidence>
<comment type="similarity">
    <text evidence="2 5">Belongs to the pseudouridine synthase TruB family. Type 1 subfamily.</text>
</comment>
<dbReference type="SUPFAM" id="SSF88697">
    <property type="entry name" value="PUA domain-like"/>
    <property type="match status" value="1"/>
</dbReference>
<evidence type="ECO:0000259" key="7">
    <source>
        <dbReference type="Pfam" id="PF09157"/>
    </source>
</evidence>
<dbReference type="AlphaFoldDB" id="A0A480AFR6"/>
<dbReference type="Proteomes" id="UP000299367">
    <property type="component" value="Unassembled WGS sequence"/>
</dbReference>
<dbReference type="Pfam" id="PF01509">
    <property type="entry name" value="TruB_N"/>
    <property type="match status" value="1"/>
</dbReference>
<dbReference type="GO" id="GO:0031119">
    <property type="term" value="P:tRNA pseudouridine synthesis"/>
    <property type="evidence" value="ECO:0007669"/>
    <property type="project" value="UniProtKB-UniRule"/>
</dbReference>
<dbReference type="EC" id="5.4.99.25" evidence="5"/>
<dbReference type="InterPro" id="IPR036974">
    <property type="entry name" value="PUA_sf"/>
</dbReference>
<dbReference type="InterPro" id="IPR015240">
    <property type="entry name" value="tRNA_sdUridine_synth_fam1_C"/>
</dbReference>
<keyword evidence="3 5" id="KW-0819">tRNA processing</keyword>
<evidence type="ECO:0000259" key="6">
    <source>
        <dbReference type="Pfam" id="PF01509"/>
    </source>
</evidence>
<dbReference type="InterPro" id="IPR020103">
    <property type="entry name" value="PsdUridine_synth_cat_dom_sf"/>
</dbReference>
<evidence type="ECO:0000256" key="5">
    <source>
        <dbReference type="HAMAP-Rule" id="MF_01080"/>
    </source>
</evidence>
<dbReference type="RefSeq" id="WP_137908410.1">
    <property type="nucleotide sequence ID" value="NZ_BJCF01000028.1"/>
</dbReference>
<dbReference type="EMBL" id="BJCF01000028">
    <property type="protein sequence ID" value="GCL42856.1"/>
    <property type="molecule type" value="Genomic_DNA"/>
</dbReference>
<dbReference type="InterPro" id="IPR002501">
    <property type="entry name" value="PsdUridine_synth_N"/>
</dbReference>
<organism evidence="8 9">
    <name type="scientific">Dolichospermum planctonicum</name>
    <dbReference type="NCBI Taxonomy" id="136072"/>
    <lineage>
        <taxon>Bacteria</taxon>
        <taxon>Bacillati</taxon>
        <taxon>Cyanobacteriota</taxon>
        <taxon>Cyanophyceae</taxon>
        <taxon>Nostocales</taxon>
        <taxon>Aphanizomenonaceae</taxon>
        <taxon>Dolichospermum</taxon>
    </lineage>
</organism>
<dbReference type="HAMAP" id="MF_01080">
    <property type="entry name" value="TruB_bact"/>
    <property type="match status" value="1"/>
</dbReference>
<dbReference type="InterPro" id="IPR015947">
    <property type="entry name" value="PUA-like_sf"/>
</dbReference>
<evidence type="ECO:0000256" key="3">
    <source>
        <dbReference type="ARBA" id="ARBA00022694"/>
    </source>
</evidence>
<dbReference type="PANTHER" id="PTHR13767:SF2">
    <property type="entry name" value="PSEUDOURIDYLATE SYNTHASE TRUB1"/>
    <property type="match status" value="1"/>
</dbReference>
<evidence type="ECO:0000313" key="9">
    <source>
        <dbReference type="Proteomes" id="UP000299367"/>
    </source>
</evidence>
<comment type="caution">
    <text evidence="8">The sequence shown here is derived from an EMBL/GenBank/DDBJ whole genome shotgun (WGS) entry which is preliminary data.</text>
</comment>
<dbReference type="GO" id="GO:1990481">
    <property type="term" value="P:mRNA pseudouridine synthesis"/>
    <property type="evidence" value="ECO:0007669"/>
    <property type="project" value="TreeGrafter"/>
</dbReference>
<dbReference type="NCBIfam" id="TIGR00431">
    <property type="entry name" value="TruB"/>
    <property type="match status" value="1"/>
</dbReference>
<gene>
    <name evidence="5" type="primary">truB</name>
    <name evidence="8" type="ORF">NIES80_25640</name>
</gene>
<proteinExistence type="inferred from homology"/>
<dbReference type="Gene3D" id="2.30.130.10">
    <property type="entry name" value="PUA domain"/>
    <property type="match status" value="1"/>
</dbReference>
<sequence length="298" mass="32720">MQGFLNLNKPFDWTSHDCVAKVRKLLKMKRVGHAGTLDPAATGVLPIALGKATRLLQYLPGEKAYQATIRLGVQTTTDDLQGEIITSKPCPGLDLENVKTALSQFIGKIEQIPPNYSAIQVDGKRLYDLARKGEMVAVPVRTVEISQIQVLDWRDSDFPELDIAISCGAGTYIRAIARDLGSILSIGGTLSALMRTESSGFQIPDSLTFTDLENQLQTGRFQPLAPDAPLQHLAFVTLPTVSAKKWCQGQKIALNLDIPDFVRVYETENNFLGIGKLQDDLLIPQMVFSDLTIPSLQL</sequence>
<feature type="domain" description="Pseudouridine synthase II N-terminal" evidence="6">
    <location>
        <begin position="23"/>
        <end position="173"/>
    </location>
</feature>
<comment type="function">
    <text evidence="5">Responsible for synthesis of pseudouridine from uracil-55 in the psi GC loop of transfer RNAs.</text>
</comment>
<evidence type="ECO:0000256" key="4">
    <source>
        <dbReference type="ARBA" id="ARBA00023235"/>
    </source>
</evidence>
<dbReference type="PANTHER" id="PTHR13767">
    <property type="entry name" value="TRNA-PSEUDOURIDINE SYNTHASE"/>
    <property type="match status" value="1"/>
</dbReference>
<dbReference type="Pfam" id="PF09157">
    <property type="entry name" value="TruB-C_2"/>
    <property type="match status" value="1"/>
</dbReference>
<dbReference type="CDD" id="cd02573">
    <property type="entry name" value="PseudoU_synth_EcTruB"/>
    <property type="match status" value="1"/>
</dbReference>
<comment type="catalytic activity">
    <reaction evidence="1 5">
        <text>uridine(55) in tRNA = pseudouridine(55) in tRNA</text>
        <dbReference type="Rhea" id="RHEA:42532"/>
        <dbReference type="Rhea" id="RHEA-COMP:10101"/>
        <dbReference type="Rhea" id="RHEA-COMP:10102"/>
        <dbReference type="ChEBI" id="CHEBI:65314"/>
        <dbReference type="ChEBI" id="CHEBI:65315"/>
        <dbReference type="EC" id="5.4.99.25"/>
    </reaction>
</comment>
<evidence type="ECO:0000313" key="8">
    <source>
        <dbReference type="EMBL" id="GCL42856.1"/>
    </source>
</evidence>
<accession>A0A480AFR6</accession>
<evidence type="ECO:0000256" key="2">
    <source>
        <dbReference type="ARBA" id="ARBA00005642"/>
    </source>
</evidence>
<dbReference type="GO" id="GO:0003723">
    <property type="term" value="F:RNA binding"/>
    <property type="evidence" value="ECO:0007669"/>
    <property type="project" value="InterPro"/>
</dbReference>